<keyword evidence="2" id="KW-0945">Host-virus interaction</keyword>
<keyword evidence="5" id="KW-1133">Transmembrane helix</keyword>
<evidence type="ECO:0000256" key="2">
    <source>
        <dbReference type="ARBA" id="ARBA00022581"/>
    </source>
</evidence>
<keyword evidence="6" id="KW-0472">Membrane</keyword>
<evidence type="ECO:0000256" key="3">
    <source>
        <dbReference type="ARBA" id="ARBA00022692"/>
    </source>
</evidence>
<proteinExistence type="predicted"/>
<accession>G7YB21</accession>
<keyword evidence="3" id="KW-0812">Transmembrane</keyword>
<comment type="subcellular location">
    <subcellularLocation>
        <location evidence="1">Virion</location>
    </subcellularLocation>
</comment>
<evidence type="ECO:0000256" key="1">
    <source>
        <dbReference type="ARBA" id="ARBA00004328"/>
    </source>
</evidence>
<dbReference type="SUPFAM" id="SSF56983">
    <property type="entry name" value="Viral glycoprotein, central and dimerisation domains"/>
    <property type="match status" value="1"/>
</dbReference>
<sequence>MQLLIIKGFDELMISGNHRNQRKRERNVRRLRITWGKTRDVLRWLACDHTKREDTVFSQHRRNGDTAWGVQCGFVTKGSRITTTVELICFKGLRGLEVAFRSIGYPVAVDEHRITYQELQDNFTPTRKATSKAQSISTITFGLKKVKNAVRCSRE</sequence>
<reference evidence="9" key="1">
    <citation type="journal article" date="2011" name="Genome Biol.">
        <title>The draft genome of the carcinogenic human liver fluke Clonorchis sinensis.</title>
        <authorList>
            <person name="Wang X."/>
            <person name="Chen W."/>
            <person name="Huang Y."/>
            <person name="Sun J."/>
            <person name="Men J."/>
            <person name="Liu H."/>
            <person name="Luo F."/>
            <person name="Guo L."/>
            <person name="Lv X."/>
            <person name="Deng C."/>
            <person name="Zhou C."/>
            <person name="Fan Y."/>
            <person name="Li X."/>
            <person name="Huang L."/>
            <person name="Hu Y."/>
            <person name="Liang C."/>
            <person name="Hu X."/>
            <person name="Xu J."/>
            <person name="Yu X."/>
        </authorList>
    </citation>
    <scope>NUCLEOTIDE SEQUENCE [LARGE SCALE GENOMIC DNA]</scope>
    <source>
        <strain evidence="9">Henan</strain>
    </source>
</reference>
<evidence type="ECO:0000256" key="5">
    <source>
        <dbReference type="ARBA" id="ARBA00022989"/>
    </source>
</evidence>
<protein>
    <recommendedName>
        <fullName evidence="8">Envelope glycoprotein E central and dimerisation domain-containing protein</fullName>
    </recommendedName>
</protein>
<evidence type="ECO:0000256" key="7">
    <source>
        <dbReference type="ARBA" id="ARBA00023180"/>
    </source>
</evidence>
<evidence type="ECO:0000313" key="9">
    <source>
        <dbReference type="EMBL" id="GAA50155.1"/>
    </source>
</evidence>
<gene>
    <name evidence="9" type="ORF">CLF_104132</name>
</gene>
<dbReference type="InterPro" id="IPR011998">
    <property type="entry name" value="Flavi_Glycoprot_E_cen/dimer"/>
</dbReference>
<name>G7YB21_CLOSI</name>
<keyword evidence="4" id="KW-1043">Host membrane</keyword>
<evidence type="ECO:0000256" key="6">
    <source>
        <dbReference type="ARBA" id="ARBA00023136"/>
    </source>
</evidence>
<dbReference type="EMBL" id="DF143017">
    <property type="protein sequence ID" value="GAA50155.1"/>
    <property type="molecule type" value="Genomic_DNA"/>
</dbReference>
<keyword evidence="10" id="KW-1185">Reference proteome</keyword>
<evidence type="ECO:0000313" key="10">
    <source>
        <dbReference type="Proteomes" id="UP000008909"/>
    </source>
</evidence>
<dbReference type="Pfam" id="PF00869">
    <property type="entry name" value="Flavi_glycoprot"/>
    <property type="match status" value="1"/>
</dbReference>
<dbReference type="GO" id="GO:0046983">
    <property type="term" value="F:protein dimerization activity"/>
    <property type="evidence" value="ECO:0007669"/>
    <property type="project" value="InterPro"/>
</dbReference>
<reference key="2">
    <citation type="submission" date="2011-10" db="EMBL/GenBank/DDBJ databases">
        <title>The genome and transcriptome sequence of Clonorchis sinensis provide insights into the carcinogenic liver fluke.</title>
        <authorList>
            <person name="Wang X."/>
            <person name="Huang Y."/>
            <person name="Chen W."/>
            <person name="Liu H."/>
            <person name="Guo L."/>
            <person name="Chen Y."/>
            <person name="Luo F."/>
            <person name="Zhou W."/>
            <person name="Sun J."/>
            <person name="Mao Q."/>
            <person name="Liang P."/>
            <person name="Zhou C."/>
            <person name="Tian Y."/>
            <person name="Men J."/>
            <person name="Lv X."/>
            <person name="Huang L."/>
            <person name="Zhou J."/>
            <person name="Hu Y."/>
            <person name="Li R."/>
            <person name="Zhang F."/>
            <person name="Lei H."/>
            <person name="Li X."/>
            <person name="Hu X."/>
            <person name="Liang C."/>
            <person name="Xu J."/>
            <person name="Wu Z."/>
            <person name="Yu X."/>
        </authorList>
    </citation>
    <scope>NUCLEOTIDE SEQUENCE</scope>
    <source>
        <strain>Henan</strain>
    </source>
</reference>
<dbReference type="Proteomes" id="UP000008909">
    <property type="component" value="Unassembled WGS sequence"/>
</dbReference>
<dbReference type="AlphaFoldDB" id="G7YB21"/>
<evidence type="ECO:0000259" key="8">
    <source>
        <dbReference type="Pfam" id="PF00869"/>
    </source>
</evidence>
<dbReference type="InterPro" id="IPR036253">
    <property type="entry name" value="Glycoprot_cen/dimer_sf"/>
</dbReference>
<organism evidence="9 10">
    <name type="scientific">Clonorchis sinensis</name>
    <name type="common">Chinese liver fluke</name>
    <dbReference type="NCBI Taxonomy" id="79923"/>
    <lineage>
        <taxon>Eukaryota</taxon>
        <taxon>Metazoa</taxon>
        <taxon>Spiralia</taxon>
        <taxon>Lophotrochozoa</taxon>
        <taxon>Platyhelminthes</taxon>
        <taxon>Trematoda</taxon>
        <taxon>Digenea</taxon>
        <taxon>Opisthorchiida</taxon>
        <taxon>Opisthorchiata</taxon>
        <taxon>Opisthorchiidae</taxon>
        <taxon>Clonorchis</taxon>
    </lineage>
</organism>
<keyword evidence="7" id="KW-0325">Glycoprotein</keyword>
<feature type="domain" description="Envelope glycoprotein E central and dimerisation" evidence="8">
    <location>
        <begin position="52"/>
        <end position="144"/>
    </location>
</feature>
<evidence type="ECO:0000256" key="4">
    <source>
        <dbReference type="ARBA" id="ARBA00022870"/>
    </source>
</evidence>